<dbReference type="GO" id="GO:0005975">
    <property type="term" value="P:carbohydrate metabolic process"/>
    <property type="evidence" value="ECO:0007669"/>
    <property type="project" value="InterPro"/>
</dbReference>
<dbReference type="GO" id="GO:0016787">
    <property type="term" value="F:hydrolase activity"/>
    <property type="evidence" value="ECO:0007669"/>
    <property type="project" value="UniProtKB-KW"/>
</dbReference>
<evidence type="ECO:0000256" key="1">
    <source>
        <dbReference type="SAM" id="SignalP"/>
    </source>
</evidence>
<evidence type="ECO:0000313" key="3">
    <source>
        <dbReference type="Proteomes" id="UP001215280"/>
    </source>
</evidence>
<accession>A0AAD7IV72</accession>
<dbReference type="PANTHER" id="PTHR47791:SF3">
    <property type="entry name" value="MEIOTICALLY UP-REGULATED GENE 191 PROTEIN"/>
    <property type="match status" value="1"/>
</dbReference>
<protein>
    <submittedName>
        <fullName evidence="2">Glycoside hydrolase family 76 protein</fullName>
    </submittedName>
</protein>
<dbReference type="SUPFAM" id="SSF48208">
    <property type="entry name" value="Six-hairpin glycosidases"/>
    <property type="match status" value="1"/>
</dbReference>
<dbReference type="EMBL" id="JARJLG010000083">
    <property type="protein sequence ID" value="KAJ7750098.1"/>
    <property type="molecule type" value="Genomic_DNA"/>
</dbReference>
<dbReference type="InterPro" id="IPR053169">
    <property type="entry name" value="MUG_Protein"/>
</dbReference>
<dbReference type="AlphaFoldDB" id="A0AAD7IV72"/>
<dbReference type="InterPro" id="IPR005198">
    <property type="entry name" value="Glyco_hydro_76"/>
</dbReference>
<gene>
    <name evidence="2" type="ORF">DFH07DRAFT_1062210</name>
</gene>
<name>A0AAD7IV72_9AGAR</name>
<keyword evidence="1" id="KW-0732">Signal</keyword>
<dbReference type="InterPro" id="IPR008928">
    <property type="entry name" value="6-hairpin_glycosidase_sf"/>
</dbReference>
<dbReference type="Pfam" id="PF03663">
    <property type="entry name" value="Glyco_hydro_76"/>
    <property type="match status" value="1"/>
</dbReference>
<feature type="chain" id="PRO_5042255043" evidence="1">
    <location>
        <begin position="20"/>
        <end position="334"/>
    </location>
</feature>
<sequence>MSLILPLIVLLSTTALVDAACQKHLTAAQISERGKHPAVFVFFEWVDVVGDDSTYATVIDSVFNGQETYLTTAQSFDDVQWVVLAYLFGGNTQLDSTTMYCDIASAAVDSSYCGGGLFWNRQHQYKNAITNELHLATSSYLYDYTQNATYLNNLNTTWTWLKASQMFASNGLFDDGLTNDGTCSGTGTQWTYNQGVVLVGLAYLYKFTQDEQYLTEAYDIVDATISTLTTNETLRDSCETNTANQCNANEETFKGIAVFFVARFLEIGGTDNGSTMSDFIKAQADSMLANAVVSGSTSTYGSALYAAGSSDAAGSASAQSSALGALVAAAQQSC</sequence>
<comment type="caution">
    <text evidence="2">The sequence shown here is derived from an EMBL/GenBank/DDBJ whole genome shotgun (WGS) entry which is preliminary data.</text>
</comment>
<keyword evidence="2" id="KW-0378">Hydrolase</keyword>
<proteinExistence type="predicted"/>
<evidence type="ECO:0000313" key="2">
    <source>
        <dbReference type="EMBL" id="KAJ7750098.1"/>
    </source>
</evidence>
<reference evidence="2" key="1">
    <citation type="submission" date="2023-03" db="EMBL/GenBank/DDBJ databases">
        <title>Massive genome expansion in bonnet fungi (Mycena s.s.) driven by repeated elements and novel gene families across ecological guilds.</title>
        <authorList>
            <consortium name="Lawrence Berkeley National Laboratory"/>
            <person name="Harder C.B."/>
            <person name="Miyauchi S."/>
            <person name="Viragh M."/>
            <person name="Kuo A."/>
            <person name="Thoen E."/>
            <person name="Andreopoulos B."/>
            <person name="Lu D."/>
            <person name="Skrede I."/>
            <person name="Drula E."/>
            <person name="Henrissat B."/>
            <person name="Morin E."/>
            <person name="Kohler A."/>
            <person name="Barry K."/>
            <person name="LaButti K."/>
            <person name="Morin E."/>
            <person name="Salamov A."/>
            <person name="Lipzen A."/>
            <person name="Mereny Z."/>
            <person name="Hegedus B."/>
            <person name="Baldrian P."/>
            <person name="Stursova M."/>
            <person name="Weitz H."/>
            <person name="Taylor A."/>
            <person name="Grigoriev I.V."/>
            <person name="Nagy L.G."/>
            <person name="Martin F."/>
            <person name="Kauserud H."/>
        </authorList>
    </citation>
    <scope>NUCLEOTIDE SEQUENCE</scope>
    <source>
        <strain evidence="2">CBHHK188m</strain>
    </source>
</reference>
<organism evidence="2 3">
    <name type="scientific">Mycena maculata</name>
    <dbReference type="NCBI Taxonomy" id="230809"/>
    <lineage>
        <taxon>Eukaryota</taxon>
        <taxon>Fungi</taxon>
        <taxon>Dikarya</taxon>
        <taxon>Basidiomycota</taxon>
        <taxon>Agaricomycotina</taxon>
        <taxon>Agaricomycetes</taxon>
        <taxon>Agaricomycetidae</taxon>
        <taxon>Agaricales</taxon>
        <taxon>Marasmiineae</taxon>
        <taxon>Mycenaceae</taxon>
        <taxon>Mycena</taxon>
    </lineage>
</organism>
<dbReference type="Gene3D" id="1.50.10.20">
    <property type="match status" value="1"/>
</dbReference>
<dbReference type="PANTHER" id="PTHR47791">
    <property type="entry name" value="MEIOTICALLY UP-REGULATED GENE 191 PROTEIN"/>
    <property type="match status" value="1"/>
</dbReference>
<dbReference type="Proteomes" id="UP001215280">
    <property type="component" value="Unassembled WGS sequence"/>
</dbReference>
<feature type="signal peptide" evidence="1">
    <location>
        <begin position="1"/>
        <end position="19"/>
    </location>
</feature>
<keyword evidence="3" id="KW-1185">Reference proteome</keyword>